<feature type="coiled-coil region" evidence="1">
    <location>
        <begin position="297"/>
        <end position="324"/>
    </location>
</feature>
<evidence type="ECO:0000256" key="1">
    <source>
        <dbReference type="SAM" id="Coils"/>
    </source>
</evidence>
<gene>
    <name evidence="3" type="ORF">J2S08_002860</name>
</gene>
<evidence type="ECO:0000256" key="2">
    <source>
        <dbReference type="SAM" id="SignalP"/>
    </source>
</evidence>
<evidence type="ECO:0000313" key="4">
    <source>
        <dbReference type="Proteomes" id="UP001223586"/>
    </source>
</evidence>
<feature type="signal peptide" evidence="2">
    <location>
        <begin position="1"/>
        <end position="29"/>
    </location>
</feature>
<comment type="caution">
    <text evidence="3">The sequence shown here is derived from an EMBL/GenBank/DDBJ whole genome shotgun (WGS) entry which is preliminary data.</text>
</comment>
<accession>A0ABT9WUK0</accession>
<protein>
    <submittedName>
        <fullName evidence="3">Uncharacterized protein</fullName>
    </submittedName>
</protein>
<organism evidence="3 4">
    <name type="scientific">Bacillus chungangensis</name>
    <dbReference type="NCBI Taxonomy" id="587633"/>
    <lineage>
        <taxon>Bacteria</taxon>
        <taxon>Bacillati</taxon>
        <taxon>Bacillota</taxon>
        <taxon>Bacilli</taxon>
        <taxon>Bacillales</taxon>
        <taxon>Bacillaceae</taxon>
        <taxon>Bacillus</taxon>
    </lineage>
</organism>
<keyword evidence="4" id="KW-1185">Reference proteome</keyword>
<feature type="chain" id="PRO_5046431492" evidence="2">
    <location>
        <begin position="30"/>
        <end position="440"/>
    </location>
</feature>
<keyword evidence="1" id="KW-0175">Coiled coil</keyword>
<reference evidence="3 4" key="1">
    <citation type="submission" date="2023-07" db="EMBL/GenBank/DDBJ databases">
        <title>Genomic Encyclopedia of Type Strains, Phase IV (KMG-IV): sequencing the most valuable type-strain genomes for metagenomic binning, comparative biology and taxonomic classification.</title>
        <authorList>
            <person name="Goeker M."/>
        </authorList>
    </citation>
    <scope>NUCLEOTIDE SEQUENCE [LARGE SCALE GENOMIC DNA]</scope>
    <source>
        <strain evidence="3 4">DSM 23837</strain>
    </source>
</reference>
<keyword evidence="2" id="KW-0732">Signal</keyword>
<evidence type="ECO:0000313" key="3">
    <source>
        <dbReference type="EMBL" id="MDQ0176981.1"/>
    </source>
</evidence>
<dbReference type="Proteomes" id="UP001223586">
    <property type="component" value="Unassembled WGS sequence"/>
</dbReference>
<dbReference type="RefSeq" id="WP_307230577.1">
    <property type="nucleotide sequence ID" value="NZ_JAUSTT010000017.1"/>
</dbReference>
<name>A0ABT9WUK0_9BACI</name>
<proteinExistence type="predicted"/>
<dbReference type="EMBL" id="JAUSTT010000017">
    <property type="protein sequence ID" value="MDQ0176981.1"/>
    <property type="molecule type" value="Genomic_DNA"/>
</dbReference>
<sequence length="440" mass="51539">MKKQTRKPMVLAAALILGMTVFAPIQAGAAEAVKEEVYEMELEQQQIKGKVMFHFDYELHMIGEDGKQYRISLHDFTDEQIEGMGLEEDADIVVKGTILESEAFFNSFEAYKRLLPEDITEEDLAKIEGLYKELKEVEKGFNPEVDEEAEAGEEGREAKKLDEEKWTCMLGIGTISCVTSNLDEEDRDEYEKIWDAYVKIGDEIYDILEPYLPEEDPATFEEYMSFFGDALQEEVSAEELEELQALYEEYLKLREKNEDDLAFEKLDEFHDILNPYMNNHSVQSFEEFLEMIELDISDEDKKTLEKLYEDVRAAEEAAENEEDWDLVHEKWQLVYEMLDPYYLEEFVSRPFSEVVADFEFEISEEDLTDLASIFEEIKELVVNKNYDAADEIRSDFYDILSPYFEDSDQKTPFKAQHIEINGKEFKVGAEQMKRRKRLKK</sequence>